<keyword evidence="7" id="KW-0238">DNA-binding</keyword>
<dbReference type="GO" id="GO:0006260">
    <property type="term" value="P:DNA replication"/>
    <property type="evidence" value="ECO:0007669"/>
    <property type="project" value="UniProtKB-KW"/>
</dbReference>
<proteinExistence type="inferred from homology"/>
<gene>
    <name evidence="10" type="primary">Dpom</name>
    <name evidence="10" type="ORF">G6Z75_0002520</name>
</gene>
<evidence type="ECO:0000256" key="6">
    <source>
        <dbReference type="ARBA" id="ARBA00022932"/>
    </source>
</evidence>
<dbReference type="AlphaFoldDB" id="A0A836JER6"/>
<dbReference type="InterPro" id="IPR004868">
    <property type="entry name" value="DNA-dir_DNA_pol_B_mt/vir"/>
</dbReference>
<evidence type="ECO:0000313" key="11">
    <source>
        <dbReference type="Proteomes" id="UP000667349"/>
    </source>
</evidence>
<dbReference type="Pfam" id="PF03175">
    <property type="entry name" value="DNA_pol_B_2"/>
    <property type="match status" value="1"/>
</dbReference>
<dbReference type="GO" id="GO:0003677">
    <property type="term" value="F:DNA binding"/>
    <property type="evidence" value="ECO:0007669"/>
    <property type="project" value="UniProtKB-KW"/>
</dbReference>
<dbReference type="Proteomes" id="UP000667349">
    <property type="component" value="Unassembled WGS sequence"/>
</dbReference>
<dbReference type="GO" id="GO:0000166">
    <property type="term" value="F:nucleotide binding"/>
    <property type="evidence" value="ECO:0007669"/>
    <property type="project" value="InterPro"/>
</dbReference>
<feature type="non-terminal residue" evidence="10">
    <location>
        <position position="1"/>
    </location>
</feature>
<feature type="non-terminal residue" evidence="10">
    <location>
        <position position="432"/>
    </location>
</feature>
<protein>
    <recommendedName>
        <fullName evidence="2">DNA-directed DNA polymerase</fullName>
        <ecNumber evidence="2">2.7.7.7</ecNumber>
    </recommendedName>
</protein>
<evidence type="ECO:0000256" key="3">
    <source>
        <dbReference type="ARBA" id="ARBA00022679"/>
    </source>
</evidence>
<evidence type="ECO:0000313" key="10">
    <source>
        <dbReference type="EMBL" id="KAG5311073.1"/>
    </source>
</evidence>
<keyword evidence="5" id="KW-0235">DNA replication</keyword>
<evidence type="ECO:0000256" key="5">
    <source>
        <dbReference type="ARBA" id="ARBA00022705"/>
    </source>
</evidence>
<dbReference type="PANTHER" id="PTHR33568:SF3">
    <property type="entry name" value="DNA-DIRECTED DNA POLYMERASE"/>
    <property type="match status" value="1"/>
</dbReference>
<evidence type="ECO:0000259" key="9">
    <source>
        <dbReference type="Pfam" id="PF03175"/>
    </source>
</evidence>
<evidence type="ECO:0000256" key="4">
    <source>
        <dbReference type="ARBA" id="ARBA00022695"/>
    </source>
</evidence>
<dbReference type="InterPro" id="IPR012337">
    <property type="entry name" value="RNaseH-like_sf"/>
</dbReference>
<feature type="domain" description="DNA-directed DNA polymerase family B mitochondria/virus" evidence="9">
    <location>
        <begin position="239"/>
        <end position="430"/>
    </location>
</feature>
<keyword evidence="4" id="KW-0548">Nucleotidyltransferase</keyword>
<dbReference type="EC" id="2.7.7.7" evidence="2"/>
<evidence type="ECO:0000256" key="7">
    <source>
        <dbReference type="ARBA" id="ARBA00023125"/>
    </source>
</evidence>
<comment type="similarity">
    <text evidence="1">Belongs to the DNA polymerase type-B family.</text>
</comment>
<dbReference type="EMBL" id="JAANHZ010000434">
    <property type="protein sequence ID" value="KAG5311073.1"/>
    <property type="molecule type" value="Genomic_DNA"/>
</dbReference>
<reference evidence="10" key="1">
    <citation type="submission" date="2020-02" db="EMBL/GenBank/DDBJ databases">
        <title>Relaxed selection underlies rapid genomic changes in the transitions from sociality to social parasitism in ants.</title>
        <authorList>
            <person name="Bi X."/>
        </authorList>
    </citation>
    <scope>NUCLEOTIDE SEQUENCE</scope>
    <source>
        <strain evidence="10">BGI-DK2013a</strain>
        <tissue evidence="10">Whole body</tissue>
    </source>
</reference>
<keyword evidence="3" id="KW-0808">Transferase</keyword>
<comment type="catalytic activity">
    <reaction evidence="8">
        <text>DNA(n) + a 2'-deoxyribonucleoside 5'-triphosphate = DNA(n+1) + diphosphate</text>
        <dbReference type="Rhea" id="RHEA:22508"/>
        <dbReference type="Rhea" id="RHEA-COMP:17339"/>
        <dbReference type="Rhea" id="RHEA-COMP:17340"/>
        <dbReference type="ChEBI" id="CHEBI:33019"/>
        <dbReference type="ChEBI" id="CHEBI:61560"/>
        <dbReference type="ChEBI" id="CHEBI:173112"/>
        <dbReference type="EC" id="2.7.7.7"/>
    </reaction>
</comment>
<sequence>MKFMSINNMQNYINEFPNVYNNSDNDMFDSIQKLKKDCSNITVYKPKTTNSIQDNMITVSEAGAEMFKDDNTLYFVFELVPGKKRIVCVADTETWNISLKYWNSSKYPYPKWTDEFISENSFIRTIGEYKYHITNGTVAYWERLYNFPDMMMPNRDKKKHDTKIGTLDLETFSLGCGTDLLGGGLGELSVYSGGCALNTGYKALYYIDSATGLNTGDDIIQKLFGDLFDHIAENVKGRNNYTLYAHNLGRFDSVFILKSLAKAGYEFNAKWQENDILSVKIYDKERNLTIKLMDSIKLIPNSLEKILISYGCTINKGLFPHKFINKDNLNYIGPKPDIKYFLEDHKMNELKLMVYNDLPEIFNIKEQCLEYLEKDILGLLDVMNQVSFNYFNEYKLNVTKYATLPSISLAIYGYWFKDNKHSIKMIKGPLEN</sequence>
<dbReference type="PANTHER" id="PTHR33568">
    <property type="entry name" value="DNA POLYMERASE"/>
    <property type="match status" value="1"/>
</dbReference>
<accession>A0A836JER6</accession>
<comment type="caution">
    <text evidence="10">The sequence shown here is derived from an EMBL/GenBank/DDBJ whole genome shotgun (WGS) entry which is preliminary data.</text>
</comment>
<evidence type="ECO:0000256" key="2">
    <source>
        <dbReference type="ARBA" id="ARBA00012417"/>
    </source>
</evidence>
<keyword evidence="6" id="KW-0239">DNA-directed DNA polymerase</keyword>
<dbReference type="SUPFAM" id="SSF53098">
    <property type="entry name" value="Ribonuclease H-like"/>
    <property type="match status" value="1"/>
</dbReference>
<evidence type="ECO:0000256" key="1">
    <source>
        <dbReference type="ARBA" id="ARBA00005755"/>
    </source>
</evidence>
<name>A0A836JER6_9HYME</name>
<keyword evidence="11" id="KW-1185">Reference proteome</keyword>
<dbReference type="GO" id="GO:0003887">
    <property type="term" value="F:DNA-directed DNA polymerase activity"/>
    <property type="evidence" value="ECO:0007669"/>
    <property type="project" value="UniProtKB-KW"/>
</dbReference>
<organism evidence="10 11">
    <name type="scientific">Acromyrmex insinuator</name>
    <dbReference type="NCBI Taxonomy" id="230686"/>
    <lineage>
        <taxon>Eukaryota</taxon>
        <taxon>Metazoa</taxon>
        <taxon>Ecdysozoa</taxon>
        <taxon>Arthropoda</taxon>
        <taxon>Hexapoda</taxon>
        <taxon>Insecta</taxon>
        <taxon>Pterygota</taxon>
        <taxon>Neoptera</taxon>
        <taxon>Endopterygota</taxon>
        <taxon>Hymenoptera</taxon>
        <taxon>Apocrita</taxon>
        <taxon>Aculeata</taxon>
        <taxon>Formicoidea</taxon>
        <taxon>Formicidae</taxon>
        <taxon>Myrmicinae</taxon>
        <taxon>Acromyrmex</taxon>
    </lineage>
</organism>
<evidence type="ECO:0000256" key="8">
    <source>
        <dbReference type="ARBA" id="ARBA00049244"/>
    </source>
</evidence>
<dbReference type="InterPro" id="IPR036397">
    <property type="entry name" value="RNaseH_sf"/>
</dbReference>
<dbReference type="Gene3D" id="3.30.420.10">
    <property type="entry name" value="Ribonuclease H-like superfamily/Ribonuclease H"/>
    <property type="match status" value="1"/>
</dbReference>